<comment type="caution">
    <text evidence="1">The sequence shown here is derived from an EMBL/GenBank/DDBJ whole genome shotgun (WGS) entry which is preliminary data.</text>
</comment>
<dbReference type="AlphaFoldDB" id="A0A1F5TH65"/>
<dbReference type="Proteomes" id="UP000178656">
    <property type="component" value="Unassembled WGS sequence"/>
</dbReference>
<organism evidence="1 2">
    <name type="scientific">Candidatus Falkowbacteria bacterium RIFOXYC2_FULL_48_21</name>
    <dbReference type="NCBI Taxonomy" id="1798005"/>
    <lineage>
        <taxon>Bacteria</taxon>
        <taxon>Candidatus Falkowiibacteriota</taxon>
    </lineage>
</organism>
<evidence type="ECO:0000313" key="1">
    <source>
        <dbReference type="EMBL" id="OGF38209.1"/>
    </source>
</evidence>
<reference evidence="1 2" key="1">
    <citation type="journal article" date="2016" name="Nat. Commun.">
        <title>Thousands of microbial genomes shed light on interconnected biogeochemical processes in an aquifer system.</title>
        <authorList>
            <person name="Anantharaman K."/>
            <person name="Brown C.T."/>
            <person name="Hug L.A."/>
            <person name="Sharon I."/>
            <person name="Castelle C.J."/>
            <person name="Probst A.J."/>
            <person name="Thomas B.C."/>
            <person name="Singh A."/>
            <person name="Wilkins M.J."/>
            <person name="Karaoz U."/>
            <person name="Brodie E.L."/>
            <person name="Williams K.H."/>
            <person name="Hubbard S.S."/>
            <person name="Banfield J.F."/>
        </authorList>
    </citation>
    <scope>NUCLEOTIDE SEQUENCE [LARGE SCALE GENOMIC DNA]</scope>
</reference>
<sequence length="69" mass="7500">MEKVHVEQFKDLPAGVDFIILAANPKIAGGVATDGRRFWKLDATQAQDVALSGPEPFEVDGETFVVRSL</sequence>
<evidence type="ECO:0000313" key="2">
    <source>
        <dbReference type="Proteomes" id="UP000178656"/>
    </source>
</evidence>
<proteinExistence type="predicted"/>
<protein>
    <submittedName>
        <fullName evidence="1">Uncharacterized protein</fullName>
    </submittedName>
</protein>
<accession>A0A1F5TH65</accession>
<gene>
    <name evidence="1" type="ORF">A2482_03980</name>
</gene>
<name>A0A1F5TH65_9BACT</name>
<dbReference type="EMBL" id="MFGM01000006">
    <property type="protein sequence ID" value="OGF38209.1"/>
    <property type="molecule type" value="Genomic_DNA"/>
</dbReference>